<evidence type="ECO:0000256" key="1">
    <source>
        <dbReference type="SAM" id="MobiDB-lite"/>
    </source>
</evidence>
<dbReference type="Gene3D" id="3.10.450.50">
    <property type="match status" value="1"/>
</dbReference>
<protein>
    <submittedName>
        <fullName evidence="3">Nuclear transport factor 2 family protein</fullName>
    </submittedName>
</protein>
<dbReference type="AlphaFoldDB" id="A0AAX3ZCS9"/>
<evidence type="ECO:0000313" key="4">
    <source>
        <dbReference type="Proteomes" id="UP001231701"/>
    </source>
</evidence>
<dbReference type="RefSeq" id="WP_019324279.1">
    <property type="nucleotide sequence ID" value="NZ_CP121271.1"/>
</dbReference>
<sequence length="163" mass="17158">MSTKPTVESTQRPAHESGSGRTGSTGDATRAVVEAFLAARIAGDTARLVGLFADQVDWMLADNPTVPWIRPRTTAAECAAQSEELMAHTVPEDARASVDAVLVDGADAVVTGHLSGTVRATGKRFEGPFALRLTVEDGRITRHHLYENSLSIAEACSPTGSDA</sequence>
<accession>A0AAX3ZCS9</accession>
<dbReference type="EMBL" id="CP121271">
    <property type="protein sequence ID" value="WMC84565.1"/>
    <property type="molecule type" value="Genomic_DNA"/>
</dbReference>
<feature type="compositionally biased region" description="Polar residues" evidence="1">
    <location>
        <begin position="1"/>
        <end position="12"/>
    </location>
</feature>
<dbReference type="Proteomes" id="UP001231701">
    <property type="component" value="Chromosome"/>
</dbReference>
<organism evidence="3 4">
    <name type="scientific">Streptomyces rochei</name>
    <name type="common">Streptomyces parvullus</name>
    <dbReference type="NCBI Taxonomy" id="1928"/>
    <lineage>
        <taxon>Bacteria</taxon>
        <taxon>Bacillati</taxon>
        <taxon>Actinomycetota</taxon>
        <taxon>Actinomycetes</taxon>
        <taxon>Kitasatosporales</taxon>
        <taxon>Streptomycetaceae</taxon>
        <taxon>Streptomyces</taxon>
        <taxon>Streptomyces rochei group</taxon>
    </lineage>
</organism>
<dbReference type="SUPFAM" id="SSF54427">
    <property type="entry name" value="NTF2-like"/>
    <property type="match status" value="1"/>
</dbReference>
<name>A0AAX3ZCS9_STRRO</name>
<dbReference type="InterPro" id="IPR037401">
    <property type="entry name" value="SnoaL-like"/>
</dbReference>
<gene>
    <name evidence="3" type="ORF">P7W03_02900</name>
</gene>
<evidence type="ECO:0000259" key="2">
    <source>
        <dbReference type="Pfam" id="PF12680"/>
    </source>
</evidence>
<dbReference type="Pfam" id="PF12680">
    <property type="entry name" value="SnoaL_2"/>
    <property type="match status" value="1"/>
</dbReference>
<reference evidence="3" key="1">
    <citation type="submission" date="2023-03" db="EMBL/GenBank/DDBJ databases">
        <title>Borrelidin-producing and root-colonizing Streptomyces rochei is a potent biopesticide for soil-borne oomycete-caused plant diseases.</title>
        <authorList>
            <person name="Zhou D."/>
            <person name="Wang X."/>
            <person name="Navarro-Munoz J.C."/>
            <person name="Li W."/>
            <person name="Li J."/>
            <person name="Jiu M."/>
            <person name="Deng S."/>
            <person name="Ye Y."/>
            <person name="Daly P."/>
            <person name="Wei L."/>
        </authorList>
    </citation>
    <scope>NUCLEOTIDE SEQUENCE</scope>
    <source>
        <strain evidence="3">JK1</strain>
    </source>
</reference>
<feature type="region of interest" description="Disordered" evidence="1">
    <location>
        <begin position="1"/>
        <end position="26"/>
    </location>
</feature>
<feature type="domain" description="SnoaL-like" evidence="2">
    <location>
        <begin position="33"/>
        <end position="143"/>
    </location>
</feature>
<evidence type="ECO:0000313" key="3">
    <source>
        <dbReference type="EMBL" id="WMC84565.1"/>
    </source>
</evidence>
<dbReference type="GeneID" id="90940938"/>
<proteinExistence type="predicted"/>
<dbReference type="InterPro" id="IPR032710">
    <property type="entry name" value="NTF2-like_dom_sf"/>
</dbReference>